<dbReference type="Pfam" id="PF03466">
    <property type="entry name" value="LysR_substrate"/>
    <property type="match status" value="1"/>
</dbReference>
<organism evidence="5 6">
    <name type="scientific">Kushneria marisflavi</name>
    <dbReference type="NCBI Taxonomy" id="157779"/>
    <lineage>
        <taxon>Bacteria</taxon>
        <taxon>Pseudomonadati</taxon>
        <taxon>Pseudomonadota</taxon>
        <taxon>Gammaproteobacteria</taxon>
        <taxon>Oceanospirillales</taxon>
        <taxon>Halomonadaceae</taxon>
        <taxon>Kushneria</taxon>
    </lineage>
</organism>
<protein>
    <submittedName>
        <fullName evidence="5">Uncharacterized protein</fullName>
    </submittedName>
</protein>
<keyword evidence="2" id="KW-0805">Transcription regulation</keyword>
<dbReference type="PANTHER" id="PTHR30579:SF7">
    <property type="entry name" value="HTH-TYPE TRANSCRIPTIONAL REGULATOR LRHA-RELATED"/>
    <property type="match status" value="1"/>
</dbReference>
<gene>
    <name evidence="5" type="ORF">B9H00_08965</name>
</gene>
<dbReference type="KEGG" id="kma:B9H00_08965"/>
<dbReference type="Proteomes" id="UP000194457">
    <property type="component" value="Chromosome"/>
</dbReference>
<reference evidence="5 6" key="1">
    <citation type="submission" date="2017-05" db="EMBL/GenBank/DDBJ databases">
        <authorList>
            <person name="Song R."/>
            <person name="Chenine A.L."/>
            <person name="Ruprecht R.M."/>
        </authorList>
    </citation>
    <scope>NUCLEOTIDE SEQUENCE [LARGE SCALE GENOMIC DNA]</scope>
    <source>
        <strain evidence="5">SW32</strain>
    </source>
</reference>
<evidence type="ECO:0000313" key="6">
    <source>
        <dbReference type="Proteomes" id="UP000194457"/>
    </source>
</evidence>
<dbReference type="Pfam" id="PF00126">
    <property type="entry name" value="HTH_1"/>
    <property type="match status" value="1"/>
</dbReference>
<keyword evidence="3" id="KW-0238">DNA-binding</keyword>
<sequence length="300" mass="33758">MKNIPTDLLRTFTTIKDLNGFTSAGDALGRSQPAISLQIKKLEILLNTQIFVRGSHLELTADGEELYKLAAQILQLNDSLIEKFHSDTVYGKIKLGIPNDYELAFLPEIIKGLTNRYPNILIEVDCDISKNIYQKFQKHQFDICLAMQPLEEFSGFSPENYLIEELKWGYTQNLSLQGKELPLVTYPNGCLYRKITEKALTDANIPFRIVYTSPSLLGIVSAVEKGLGITAMARSVIPRQLTSNTFLSEDLPNMDKVGVGFYYRESELTSAGKLTLDYLRAGLRSLRVDDLPIELSKYCS</sequence>
<evidence type="ECO:0000256" key="1">
    <source>
        <dbReference type="ARBA" id="ARBA00009437"/>
    </source>
</evidence>
<dbReference type="InterPro" id="IPR036390">
    <property type="entry name" value="WH_DNA-bd_sf"/>
</dbReference>
<dbReference type="EMBL" id="CP021358">
    <property type="protein sequence ID" value="ART63167.1"/>
    <property type="molecule type" value="Genomic_DNA"/>
</dbReference>
<dbReference type="SUPFAM" id="SSF53850">
    <property type="entry name" value="Periplasmic binding protein-like II"/>
    <property type="match status" value="1"/>
</dbReference>
<dbReference type="SUPFAM" id="SSF46785">
    <property type="entry name" value="Winged helix' DNA-binding domain"/>
    <property type="match status" value="1"/>
</dbReference>
<dbReference type="PRINTS" id="PR00039">
    <property type="entry name" value="HTHLYSR"/>
</dbReference>
<dbReference type="AlphaFoldDB" id="A0A240UNT0"/>
<dbReference type="OrthoDB" id="5723059at2"/>
<dbReference type="RefSeq" id="WP_086900369.1">
    <property type="nucleotide sequence ID" value="NZ_CP021358.1"/>
</dbReference>
<dbReference type="Gene3D" id="1.10.10.10">
    <property type="entry name" value="Winged helix-like DNA-binding domain superfamily/Winged helix DNA-binding domain"/>
    <property type="match status" value="1"/>
</dbReference>
<dbReference type="InterPro" id="IPR036388">
    <property type="entry name" value="WH-like_DNA-bd_sf"/>
</dbReference>
<evidence type="ECO:0000313" key="5">
    <source>
        <dbReference type="EMBL" id="ART63167.1"/>
    </source>
</evidence>
<proteinExistence type="inferred from homology"/>
<dbReference type="GO" id="GO:0003700">
    <property type="term" value="F:DNA-binding transcription factor activity"/>
    <property type="evidence" value="ECO:0007669"/>
    <property type="project" value="InterPro"/>
</dbReference>
<dbReference type="InterPro" id="IPR050176">
    <property type="entry name" value="LTTR"/>
</dbReference>
<keyword evidence="4" id="KW-0804">Transcription</keyword>
<dbReference type="GO" id="GO:0003677">
    <property type="term" value="F:DNA binding"/>
    <property type="evidence" value="ECO:0007669"/>
    <property type="project" value="UniProtKB-KW"/>
</dbReference>
<keyword evidence="6" id="KW-1185">Reference proteome</keyword>
<evidence type="ECO:0000256" key="3">
    <source>
        <dbReference type="ARBA" id="ARBA00023125"/>
    </source>
</evidence>
<dbReference type="Gene3D" id="3.40.190.10">
    <property type="entry name" value="Periplasmic binding protein-like II"/>
    <property type="match status" value="2"/>
</dbReference>
<comment type="similarity">
    <text evidence="1">Belongs to the LysR transcriptional regulatory family.</text>
</comment>
<dbReference type="InterPro" id="IPR005119">
    <property type="entry name" value="LysR_subst-bd"/>
</dbReference>
<evidence type="ECO:0000256" key="4">
    <source>
        <dbReference type="ARBA" id="ARBA00023163"/>
    </source>
</evidence>
<dbReference type="InterPro" id="IPR000847">
    <property type="entry name" value="LysR_HTH_N"/>
</dbReference>
<accession>A0A240UNT0</accession>
<dbReference type="PANTHER" id="PTHR30579">
    <property type="entry name" value="TRANSCRIPTIONAL REGULATOR"/>
    <property type="match status" value="1"/>
</dbReference>
<dbReference type="PROSITE" id="PS50931">
    <property type="entry name" value="HTH_LYSR"/>
    <property type="match status" value="1"/>
</dbReference>
<evidence type="ECO:0000256" key="2">
    <source>
        <dbReference type="ARBA" id="ARBA00023015"/>
    </source>
</evidence>
<name>A0A240UNT0_9GAMM</name>